<feature type="transmembrane region" description="Helical" evidence="6">
    <location>
        <begin position="76"/>
        <end position="98"/>
    </location>
</feature>
<dbReference type="Gene3D" id="1.20.1250.20">
    <property type="entry name" value="MFS general substrate transporter like domains"/>
    <property type="match status" value="1"/>
</dbReference>
<dbReference type="OMA" id="AWWACGI"/>
<gene>
    <name evidence="8" type="ORF">ZOSMA_179G00160</name>
</gene>
<evidence type="ECO:0000256" key="3">
    <source>
        <dbReference type="ARBA" id="ARBA00022692"/>
    </source>
</evidence>
<dbReference type="InterPro" id="IPR020846">
    <property type="entry name" value="MFS_dom"/>
</dbReference>
<feature type="transmembrane region" description="Helical" evidence="6">
    <location>
        <begin position="211"/>
        <end position="233"/>
    </location>
</feature>
<evidence type="ECO:0000256" key="2">
    <source>
        <dbReference type="ARBA" id="ARBA00022448"/>
    </source>
</evidence>
<evidence type="ECO:0000256" key="1">
    <source>
        <dbReference type="ARBA" id="ARBA00004141"/>
    </source>
</evidence>
<proteinExistence type="predicted"/>
<dbReference type="STRING" id="29655.A0A0K9PTM8"/>
<dbReference type="PANTHER" id="PTHR23504:SF15">
    <property type="entry name" value="MAJOR FACILITATOR SUPERFAMILY (MFS) PROFILE DOMAIN-CONTAINING PROTEIN"/>
    <property type="match status" value="1"/>
</dbReference>
<evidence type="ECO:0000259" key="7">
    <source>
        <dbReference type="PROSITE" id="PS50850"/>
    </source>
</evidence>
<feature type="transmembrane region" description="Helical" evidence="6">
    <location>
        <begin position="333"/>
        <end position="350"/>
    </location>
</feature>
<dbReference type="GO" id="GO:0022857">
    <property type="term" value="F:transmembrane transporter activity"/>
    <property type="evidence" value="ECO:0007669"/>
    <property type="project" value="InterPro"/>
</dbReference>
<keyword evidence="3 6" id="KW-0812">Transmembrane</keyword>
<dbReference type="CDD" id="cd17330">
    <property type="entry name" value="MFS_SLC46_TetA_like"/>
    <property type="match status" value="1"/>
</dbReference>
<dbReference type="GO" id="GO:0016020">
    <property type="term" value="C:membrane"/>
    <property type="evidence" value="ECO:0007669"/>
    <property type="project" value="UniProtKB-SubCell"/>
</dbReference>
<organism evidence="8 9">
    <name type="scientific">Zostera marina</name>
    <name type="common">Eelgrass</name>
    <dbReference type="NCBI Taxonomy" id="29655"/>
    <lineage>
        <taxon>Eukaryota</taxon>
        <taxon>Viridiplantae</taxon>
        <taxon>Streptophyta</taxon>
        <taxon>Embryophyta</taxon>
        <taxon>Tracheophyta</taxon>
        <taxon>Spermatophyta</taxon>
        <taxon>Magnoliopsida</taxon>
        <taxon>Liliopsida</taxon>
        <taxon>Zosteraceae</taxon>
        <taxon>Zostera</taxon>
    </lineage>
</organism>
<dbReference type="InterPro" id="IPR036259">
    <property type="entry name" value="MFS_trans_sf"/>
</dbReference>
<keyword evidence="2" id="KW-0813">Transport</keyword>
<evidence type="ECO:0000256" key="4">
    <source>
        <dbReference type="ARBA" id="ARBA00022989"/>
    </source>
</evidence>
<feature type="transmembrane region" description="Helical" evidence="6">
    <location>
        <begin position="465"/>
        <end position="486"/>
    </location>
</feature>
<reference evidence="9" key="1">
    <citation type="journal article" date="2016" name="Nature">
        <title>The genome of the seagrass Zostera marina reveals angiosperm adaptation to the sea.</title>
        <authorList>
            <person name="Olsen J.L."/>
            <person name="Rouze P."/>
            <person name="Verhelst B."/>
            <person name="Lin Y.-C."/>
            <person name="Bayer T."/>
            <person name="Collen J."/>
            <person name="Dattolo E."/>
            <person name="De Paoli E."/>
            <person name="Dittami S."/>
            <person name="Maumus F."/>
            <person name="Michel G."/>
            <person name="Kersting A."/>
            <person name="Lauritano C."/>
            <person name="Lohaus R."/>
            <person name="Toepel M."/>
            <person name="Tonon T."/>
            <person name="Vanneste K."/>
            <person name="Amirebrahimi M."/>
            <person name="Brakel J."/>
            <person name="Bostroem C."/>
            <person name="Chovatia M."/>
            <person name="Grimwood J."/>
            <person name="Jenkins J.W."/>
            <person name="Jueterbock A."/>
            <person name="Mraz A."/>
            <person name="Stam W.T."/>
            <person name="Tice H."/>
            <person name="Bornberg-Bauer E."/>
            <person name="Green P.J."/>
            <person name="Pearson G.A."/>
            <person name="Procaccini G."/>
            <person name="Duarte C.M."/>
            <person name="Schmutz J."/>
            <person name="Reusch T.B.H."/>
            <person name="Van de Peer Y."/>
        </authorList>
    </citation>
    <scope>NUCLEOTIDE SEQUENCE [LARGE SCALE GENOMIC DNA]</scope>
    <source>
        <strain evidence="9">cv. Finnish</strain>
    </source>
</reference>
<feature type="transmembrane region" description="Helical" evidence="6">
    <location>
        <begin position="362"/>
        <end position="379"/>
    </location>
</feature>
<dbReference type="AlphaFoldDB" id="A0A0K9PTM8"/>
<protein>
    <submittedName>
        <fullName evidence="8">Major facilitator superfamily antiporter, putative, expressed</fullName>
    </submittedName>
</protein>
<evidence type="ECO:0000313" key="8">
    <source>
        <dbReference type="EMBL" id="KMZ71590.1"/>
    </source>
</evidence>
<feature type="transmembrane region" description="Helical" evidence="6">
    <location>
        <begin position="110"/>
        <end position="129"/>
    </location>
</feature>
<accession>A0A0K9PTM8</accession>
<sequence>MARSALEEPLKKKVYYEGCPGCVMDKRKDTCSDLPYKEFVYVWIVTLSSSLPISSLFPFLYFMIKDLNIAKTDEDIGFYAGYIGASFMFGRVFTSVLWGVISDRYGRKPVTLIGIMSVVILNVLFGLSTNFWMAISTRFLLGLLNGLLVPMKAYSSEICRPEHQAIGLSLISTSWGIGLILGPAIGGYLAQPVEKYPNIFSADSVFGRFPYFLPCLAISIFALCTFIACLWIPESLHTHRNRRIEGKTYEVLESTNSWDLDVNIDSQTKEDEVEVEEESKPSLLKNWPLMSSIIVYCVFSFHDMAFTEIFSLWTVSDKKYGGLNFSSNDVGEVLAISGFGLLCFQIILYPSIQRALGVINSARVAAVLSIVLLSTFSLYSKLSGFWLMFVVNCASLLKNSLAMIIITGTFILQNNAVKQHQRGAANGISMTLQSLFKAIAPACAGALFSLAQKRQIASILPGDELVFFALIVVEVLGLALTFNFFLKTPNTQAEEILV</sequence>
<feature type="domain" description="Major facilitator superfamily (MFS) profile" evidence="7">
    <location>
        <begin position="38"/>
        <end position="489"/>
    </location>
</feature>
<dbReference type="OrthoDB" id="10262656at2759"/>
<evidence type="ECO:0000256" key="6">
    <source>
        <dbReference type="SAM" id="Phobius"/>
    </source>
</evidence>
<keyword evidence="5 6" id="KW-0472">Membrane</keyword>
<dbReference type="SUPFAM" id="SSF103473">
    <property type="entry name" value="MFS general substrate transporter"/>
    <property type="match status" value="1"/>
</dbReference>
<name>A0A0K9PTM8_ZOSMR</name>
<dbReference type="EMBL" id="LFYR01000670">
    <property type="protein sequence ID" value="KMZ71590.1"/>
    <property type="molecule type" value="Genomic_DNA"/>
</dbReference>
<evidence type="ECO:0000256" key="5">
    <source>
        <dbReference type="ARBA" id="ARBA00023136"/>
    </source>
</evidence>
<dbReference type="Pfam" id="PF07690">
    <property type="entry name" value="MFS_1"/>
    <property type="match status" value="1"/>
</dbReference>
<feature type="transmembrane region" description="Helical" evidence="6">
    <location>
        <begin position="385"/>
        <end position="413"/>
    </location>
</feature>
<feature type="transmembrane region" description="Helical" evidence="6">
    <location>
        <begin position="293"/>
        <end position="313"/>
    </location>
</feature>
<evidence type="ECO:0000313" key="9">
    <source>
        <dbReference type="Proteomes" id="UP000036987"/>
    </source>
</evidence>
<comment type="caution">
    <text evidence="8">The sequence shown here is derived from an EMBL/GenBank/DDBJ whole genome shotgun (WGS) entry which is preliminary data.</text>
</comment>
<feature type="transmembrane region" description="Helical" evidence="6">
    <location>
        <begin position="40"/>
        <end position="64"/>
    </location>
</feature>
<dbReference type="PROSITE" id="PS50850">
    <property type="entry name" value="MFS"/>
    <property type="match status" value="1"/>
</dbReference>
<keyword evidence="9" id="KW-1185">Reference proteome</keyword>
<feature type="transmembrane region" description="Helical" evidence="6">
    <location>
        <begin position="434"/>
        <end position="453"/>
    </location>
</feature>
<dbReference type="PANTHER" id="PTHR23504">
    <property type="entry name" value="MAJOR FACILITATOR SUPERFAMILY DOMAIN-CONTAINING PROTEIN 10"/>
    <property type="match status" value="1"/>
</dbReference>
<dbReference type="InterPro" id="IPR011701">
    <property type="entry name" value="MFS"/>
</dbReference>
<keyword evidence="4 6" id="KW-1133">Transmembrane helix</keyword>
<comment type="subcellular location">
    <subcellularLocation>
        <location evidence="1">Membrane</location>
        <topology evidence="1">Multi-pass membrane protein</topology>
    </subcellularLocation>
</comment>
<dbReference type="Proteomes" id="UP000036987">
    <property type="component" value="Unassembled WGS sequence"/>
</dbReference>
<feature type="transmembrane region" description="Helical" evidence="6">
    <location>
        <begin position="166"/>
        <end position="191"/>
    </location>
</feature>